<dbReference type="STRING" id="4565.A0A3B6B1C6"/>
<dbReference type="Gramene" id="TraesWEE_scaffold_060794_01G000200.1">
    <property type="protein sequence ID" value="TraesWEE_scaffold_060794_01G000200.1"/>
    <property type="gene ID" value="TraesWEE_scaffold_060794_01G000200"/>
</dbReference>
<reference evidence="2" key="2">
    <citation type="submission" date="2018-10" db="UniProtKB">
        <authorList>
            <consortium name="EnsemblPlants"/>
        </authorList>
    </citation>
    <scope>IDENTIFICATION</scope>
</reference>
<keyword evidence="3" id="KW-1185">Reference proteome</keyword>
<feature type="region of interest" description="Disordered" evidence="1">
    <location>
        <begin position="1"/>
        <end position="25"/>
    </location>
</feature>
<accession>A0A3B6B1C6</accession>
<evidence type="ECO:0000313" key="2">
    <source>
        <dbReference type="EnsemblPlants" id="TraesCS2A02G335500.1"/>
    </source>
</evidence>
<sequence>MPRPSGRGVRGHVPGRGADSGNAAAAVVPGQAAGPRFTVAPRRVVVPGIARRYVPHQPIGCPPRSCTSDGWFPFLSSTVAVVNRRKLKMCVEFRRARYEEHVVDGPLPKDWHGFSVYVSLEVTGVDRNRRKRRKVSIKLRRPGCEEIVVQGPVPKDWQGFSVKFAESLKACYADRSYYGPPDFLCQYCGASFWFAECSKSRSSWTQRKMVYNFCCKGAKCCIPLSSRSGDCLTRIYLSGREGVAMAMTDLQALLVGNKNLTIRVYVSRL</sequence>
<dbReference type="OrthoDB" id="702847at2759"/>
<dbReference type="EnsemblPlants" id="TraesCS2A02G335500.1">
    <property type="protein sequence ID" value="TraesCS2A02G335500.1"/>
    <property type="gene ID" value="TraesCS2A02G335500"/>
</dbReference>
<proteinExistence type="predicted"/>
<dbReference type="Gramene" id="TraesCAD_scaffold_067468_01G000100.1">
    <property type="protein sequence ID" value="TraesCAD_scaffold_067468_01G000100.1"/>
    <property type="gene ID" value="TraesCAD_scaffold_067468_01G000100"/>
</dbReference>
<dbReference type="Gramene" id="TraesCS2A02G335500.1">
    <property type="protein sequence ID" value="TraesCS2A02G335500.1"/>
    <property type="gene ID" value="TraesCS2A02G335500"/>
</dbReference>
<evidence type="ECO:0000313" key="3">
    <source>
        <dbReference type="Proteomes" id="UP000019116"/>
    </source>
</evidence>
<evidence type="ECO:0000256" key="1">
    <source>
        <dbReference type="SAM" id="MobiDB-lite"/>
    </source>
</evidence>
<dbReference type="AlphaFoldDB" id="A0A3B6B1C6"/>
<dbReference type="Gramene" id="TraesCS2A03G0811900.1">
    <property type="protein sequence ID" value="TraesCS2A03G0811900.1.CDS"/>
    <property type="gene ID" value="TraesCS2A03G0811900"/>
</dbReference>
<dbReference type="Proteomes" id="UP000019116">
    <property type="component" value="Chromosome 2A"/>
</dbReference>
<protein>
    <submittedName>
        <fullName evidence="2">Uncharacterized protein</fullName>
    </submittedName>
</protein>
<reference evidence="2" key="1">
    <citation type="submission" date="2018-08" db="EMBL/GenBank/DDBJ databases">
        <authorList>
            <person name="Rossello M."/>
        </authorList>
    </citation>
    <scope>NUCLEOTIDE SEQUENCE [LARGE SCALE GENOMIC DNA]</scope>
    <source>
        <strain evidence="2">cv. Chinese Spring</strain>
    </source>
</reference>
<name>A0A3B6B1C6_WHEAT</name>
<organism evidence="2">
    <name type="scientific">Triticum aestivum</name>
    <name type="common">Wheat</name>
    <dbReference type="NCBI Taxonomy" id="4565"/>
    <lineage>
        <taxon>Eukaryota</taxon>
        <taxon>Viridiplantae</taxon>
        <taxon>Streptophyta</taxon>
        <taxon>Embryophyta</taxon>
        <taxon>Tracheophyta</taxon>
        <taxon>Spermatophyta</taxon>
        <taxon>Magnoliopsida</taxon>
        <taxon>Liliopsida</taxon>
        <taxon>Poales</taxon>
        <taxon>Poaceae</taxon>
        <taxon>BOP clade</taxon>
        <taxon>Pooideae</taxon>
        <taxon>Triticodae</taxon>
        <taxon>Triticeae</taxon>
        <taxon>Triticinae</taxon>
        <taxon>Triticum</taxon>
    </lineage>
</organism>